<evidence type="ECO:0000313" key="1">
    <source>
        <dbReference type="EMBL" id="WMM95760.1"/>
    </source>
</evidence>
<dbReference type="Proteomes" id="UP001304225">
    <property type="component" value="Segment"/>
</dbReference>
<reference evidence="1 2" key="1">
    <citation type="submission" date="2023-08" db="EMBL/GenBank/DDBJ databases">
        <authorList>
            <person name="Du S."/>
            <person name="Wu Z."/>
            <person name="Wu Y."/>
            <person name="Yang M."/>
            <person name="Shao J."/>
            <person name="Liu H."/>
            <person name="Zhao Y."/>
            <person name="Zhang Z."/>
        </authorList>
    </citation>
    <scope>NUCLEOTIDE SEQUENCE [LARGE SCALE GENOMIC DNA]</scope>
</reference>
<keyword evidence="2" id="KW-1185">Reference proteome</keyword>
<sequence length="80" mass="9157">MVRDMTPEERRRAIEKAAANSNVVELNVPDKEEQEAMEIQEEILEEFGPTGLFCMQIVSSVFGDLNKRITALEERQESTE</sequence>
<organism evidence="1 2">
    <name type="scientific">Roseobacter phage CRP-403</name>
    <dbReference type="NCBI Taxonomy" id="3072849"/>
    <lineage>
        <taxon>Viruses</taxon>
        <taxon>Duplodnaviria</taxon>
        <taxon>Heunggongvirae</taxon>
        <taxon>Uroviricota</taxon>
        <taxon>Caudoviricetes</taxon>
        <taxon>Autographivirales</taxon>
        <taxon>Autographivirales incertae sedis</taxon>
        <taxon>Shangxiadianvirus</taxon>
        <taxon>Shangxiadianvirus CRP403</taxon>
    </lineage>
</organism>
<gene>
    <name evidence="1" type="ORF">CRP403_gp46</name>
</gene>
<name>A0AAX3ZYG9_9CAUD</name>
<dbReference type="EMBL" id="OR420752">
    <property type="protein sequence ID" value="WMM95760.1"/>
    <property type="molecule type" value="Genomic_DNA"/>
</dbReference>
<protein>
    <submittedName>
        <fullName evidence="1">Uncharacterized protein</fullName>
    </submittedName>
</protein>
<proteinExistence type="predicted"/>
<accession>A0AAX3ZYG9</accession>
<evidence type="ECO:0000313" key="2">
    <source>
        <dbReference type="Proteomes" id="UP001304225"/>
    </source>
</evidence>